<dbReference type="RefSeq" id="YP_010669281.1">
    <property type="nucleotide sequence ID" value="NC_070960.1"/>
</dbReference>
<sequence>MSFQLNSDREQLRGVDPTIIGSGSVRIRAGAGDGEREIFQAKIDATSNLPRVGINRTGRRIDSIKVLTQGLGYTSNPSVNISAPTLVGGVQAIASATTDSFGRITGIGIDNPGDGYALPPTVTITGGGGSGATAEAFLDTIDFELDVNGAIRTSTSIISDTANILNLDINNLVTPDIKVRAPDLKTFGNGIGVRWPTQTQVNKDSYYFEGQNIYQALNSGVTGLLPPFHDDGTELNGEVQAKHIGFRIDASSSPFFGEGGDAGIFPRSITPLLGDKSDKIATTEYVLNLATNDVGGRIYVSEQIGDNANDGRSPVNPVRTIKKACQLAWETPGVKESIIIAGGEYLEDNPISIPPDASIVGDNLRLVIIRPQNDNKHIFKFGDKNYVIGVTYQDRVNASGGSVGTWDFAMVFDDKQRLSYDANANGDFGTNFPIGHQFFGNESFTALFDFNLVGLDNLVAGIEIFGVNSNATGIVGEVVFDISDPTSTDEDGNPNAFQTGRLNNIVRTAGESFNNAETFFYGGAGTTKWQPSTDYALGDLVWTDAVLGDQSLTAYVYEVTTAGTSGTSAPTHNQGVDTNGTVGLTYVRNAYSFNARELTSTRPEGEVVFEGEDPFSTDVTELPVAFIDFSLQGTFTDGFQHEIYGSSEDLGGVVFYTNQLDGALNIHDFKEGDEVLISGMPSAPNDLSFLNGKQRIYKVIEDADGRSRRFVIPKKIPSSYGLNSVSDWNPADVGAVVSVQTYTKSVTLSLLNSPNKFPLAQPLARRYQDASLQIRNNIEFIADEVVGRINDEFKQEYFFPYDIGQGGGNDFKIYLGTSRFAHTWVSGGTVTAGGNTYNVTGFDYDYDTTGEATITVDSPIAFNEDDTILLADLTVSCLIDGVVTQKTYPSFNIPVSDQKCRRDIGHFLNALIQDLEFGSNYNIINAAKKYVDAGQIEYVDYEIIQTVRAIEYARELAIYAMRKWRTGDGSPGQTVYVPQYSTLDQYIDPTVIDDLATPACANVASAINTLSYLFVDVLANDASGTYLDAAYLISRNRNHIADEAYKNTVSQYPSLTLGNIDERKCRRDINYILSGVLRDLVLGGNTGSVNAAESYYSGSQLVGVPQSELGATRHAFRKVRDLSIQAMRNWKTASGNTVTPNYTIIPQFTDGTILVDADGTPTAQLTPTAATYNPGTGDFTMTFASAHGVTTNESIRLEIESFVFTCSMDNYRTEHYLPESDQPAATQLLPITSVTTNTITVNVGSSGPDVTFTPTDATYDPATGDFVITMAGHGLSTGEGIVLGDNSFTFTCAMDGYDAQKTYPRPGIDPFAGRSLKIKSATEDTITVNVGASGPNKYFTPTAATYDPTTGDMTVTVGQHGLGVGRGVVLEDNSFTFTCLTDPNDPKTYPRPGQDPFAGKSIAITSVGNTTHTPSSAAYDPAAGTLTITLNSHGFSQGDYIKIDDNAITFTCDLDGNATQHTYPRSYEYASGRWFAIDVVDTNTIRISGLPIPRDQSTHTFVSFAPNALQRQDGTFTINVGSSSDTSAHTFVSATANAIKHEPQTTHTFVSATTGAVQHLPQSNHVFQRVTGTNVVAAYPSGGSAPCADVEATLTTSFALIDGILEYAEDNTSPTAIQPGLTTRTTGTLFSTGSIINYPDNVLRDANGNTVTIRGIYDDLPIISASPYTQNSSIISKIGGSGALIDGSKVKQPNCPFPGLTDGKATFPNQGKSMVASAFTIVSEKNGIGYKVIEDGYTQLVSVFCIFTVDGILCETGGYASVTNSASNFGIRSLKATGYRREPYTFDAGYDSTNSGYQRARIDGVILAESGQTQLTVDNLGRAPLEDYIIKIDGHETLDPDLEYTITKVKILRDGPPFRAEIEVSDGQGAGAIKQKNSTTGLEVTPASLDTLNISLHRPSIVNSSSHTFEFVGSGTDYDALPENGGIKIGANEMVSEDYGRVYASGTDELGDFKVGDFVIIENRTGNIQFKGTVSISEVDFLKLSGSGVTITGFSDLATLGGDDADDKTLPTQKAVRDFIINNLGQYIGKGFTTNQVPRALVELTDTGLISESQLPSTSPIEVYSVDDEQAQLQLEGVRAGDIAVVDGEAFILNTDNDSLFLGINVDTSLQFTVNDIFTGTGADGTGGSGGKIQLTEYRPGVVKRIFIPDGGGGSGYSTSNPPTVVITDTGTSVGHVAASAVATVAGGQVVAIDLVEANGYKGGIGYNSVPTISFTNTSGGSGATATAEIESRLYGDIVNSIKIVNTDFIRSSDVPAETVDVIRVVNTSASDLNNWVALGQGAISADQIVNGPIPTNILSDNSAEANSNSFLAGDSSYKKVVKSIRKIEQRYFLTTATDSTTDTILFEVTGSNPTANLVVGHGLVATTGIQAGTTVDQITAVQVGTDNFVRITLSDGLLSTVPAGTIIEFTRPEAPIVVSSLLSTPGAIDQILIEDGGSGFNDGDPGTRVFNNITVGGGTQGTGGKDALMDITVTAGVVTLVNVVDAGAAFNGDFLVTTPSEIGTAGSGLILRAKVATEAKQEGDVTVDVKRATADTLNADEFGTVGVVRLKKSQFTIGSNGSVQINTGRDSGLDADLLDGNQSDYYRNASNINSGVLNAAYLSGTYTISITGESGNTKTLTSEVGSINNDLPPGDIRAGATVAVRQNDDNQLLDPPTKPNPDPTGPKFISTASDYNTVLSIRGGGTGTTNQYGGVHQIGFTDGNNAYLRGSSGSVDSEQDWSTWGKIWTSQNDYSEDPANTSELAGPNAYRLRNRTGLWYQGANTLTFGNLRDRRLPSYQTTKDFNNRVRLLTGVGNGINYDIYISEVTAGVIAKLDAAPFTSNPPIVKLLTVSGDDPGQIRINNIAVYDIDGNEVDTTQTISDYSSLHAIVTGTLETGGNFTFTDANGDEFPVVKIGDDTSEIDIEDYAISSYDGNADGMPDGNVELARLESDSGTPRLILGREDGLQGSNTNPTIWFRSSATIPLDGGQPNTGNWYNSGFEATGGNDNNGSGTLNVLVTNPNSFTVGSNIIWNAGNTLITATNTGSTYTTTGGVSNFEAATPDLNVEIRSLVMRDEDGNFAANIITADLDGTATGNLPIDGGTLSGGLQIGNTNNDASLVVYGPTTLNGNLSVVDSGRIVVGDNAFIADPTDGIGIGTTPDYKLDLYQRTNTSGSATGTTLFRLTNDVRNFADPAAGDLNQQKTFIDFTFTDDDNNATPQVRIGAEVGENADANTTTKEGSGAFVVYTSTGTSATAGTLAEKFRVDYRGYVGILTTEPSQPLHVEGNAYINSALTANESILIGNNTNNNGAPLYFNGSTTAADGTTRGEDAAGNLVTGYNSNFRIGNSIIDDDIFEITATDGDAIAGGASKYTFKNVPAISVEGSSNRVGINTTSFGGTDPNETDGDGNNIVRDYQFNIEGDVNFNGTLFQNNSEFVTSRWTESPNGNNIYRPSFVGINFVQTGSKEPGYPLEVFGGTNILGSSFTNQVNTHTLHANGDKQWLDSYGIMKANRNTIEEDITIPQNTNCMSAGPIEIASGTTITIQEGASWSVV</sequence>
<dbReference type="Proteomes" id="UP000662754">
    <property type="component" value="Segment"/>
</dbReference>
<proteinExistence type="predicted"/>
<accession>A0A873WFX4</accession>
<evidence type="ECO:0000256" key="1">
    <source>
        <dbReference type="SAM" id="MobiDB-lite"/>
    </source>
</evidence>
<dbReference type="GeneID" id="77945451"/>
<dbReference type="EMBL" id="MW147367">
    <property type="protein sequence ID" value="QPB08296.1"/>
    <property type="molecule type" value="Genomic_DNA"/>
</dbReference>
<dbReference type="SUPFAM" id="SSF46458">
    <property type="entry name" value="Globin-like"/>
    <property type="match status" value="1"/>
</dbReference>
<dbReference type="InterPro" id="IPR009050">
    <property type="entry name" value="Globin-like_sf"/>
</dbReference>
<protein>
    <submittedName>
        <fullName evidence="2">Structural protein</fullName>
    </submittedName>
</protein>
<keyword evidence="3" id="KW-1185">Reference proteome</keyword>
<name>A0A873WFX4_9CAUD</name>
<feature type="region of interest" description="Disordered" evidence="1">
    <location>
        <begin position="2648"/>
        <end position="2668"/>
    </location>
</feature>
<dbReference type="KEGG" id="vg:77945451"/>
<evidence type="ECO:0000313" key="3">
    <source>
        <dbReference type="Proteomes" id="UP000662754"/>
    </source>
</evidence>
<organism evidence="2 3">
    <name type="scientific">Synechococcus phage S-H9-2</name>
    <dbReference type="NCBI Taxonomy" id="2783669"/>
    <lineage>
        <taxon>Viruses</taxon>
        <taxon>Duplodnaviria</taxon>
        <taxon>Heunggongvirae</taxon>
        <taxon>Uroviricota</taxon>
        <taxon>Caudoviricetes</taxon>
        <taxon>Pantevenvirales</taxon>
        <taxon>Kyanoviridae</taxon>
        <taxon>Yushanluvirus</taxon>
        <taxon>Yushanluvirus satich</taxon>
    </lineage>
</organism>
<evidence type="ECO:0000313" key="2">
    <source>
        <dbReference type="EMBL" id="QPB08296.1"/>
    </source>
</evidence>
<reference evidence="2" key="1">
    <citation type="submission" date="2020-10" db="EMBL/GenBank/DDBJ databases">
        <title>The Isolation and Genome Sequence of a Novel Cyanophage S-H9-2 from the Yellow Sea, China.</title>
        <authorList>
            <person name="Jiang T."/>
            <person name="Luo L."/>
        </authorList>
    </citation>
    <scope>NUCLEOTIDE SEQUENCE</scope>
</reference>